<dbReference type="InterPro" id="IPR036322">
    <property type="entry name" value="WD40_repeat_dom_sf"/>
</dbReference>
<organism evidence="3 4">
    <name type="scientific">Spirosoma fluviale</name>
    <dbReference type="NCBI Taxonomy" id="1597977"/>
    <lineage>
        <taxon>Bacteria</taxon>
        <taxon>Pseudomonadati</taxon>
        <taxon>Bacteroidota</taxon>
        <taxon>Cytophagia</taxon>
        <taxon>Cytophagales</taxon>
        <taxon>Cytophagaceae</taxon>
        <taxon>Spirosoma</taxon>
    </lineage>
</organism>
<feature type="transmembrane region" description="Helical" evidence="2">
    <location>
        <begin position="331"/>
        <end position="351"/>
    </location>
</feature>
<keyword evidence="2" id="KW-1133">Transmembrane helix</keyword>
<evidence type="ECO:0000256" key="2">
    <source>
        <dbReference type="SAM" id="Phobius"/>
    </source>
</evidence>
<dbReference type="PANTHER" id="PTHR19879">
    <property type="entry name" value="TRANSCRIPTION INITIATION FACTOR TFIID"/>
    <property type="match status" value="1"/>
</dbReference>
<dbReference type="PANTHER" id="PTHR19879:SF9">
    <property type="entry name" value="TRANSCRIPTION INITIATION FACTOR TFIID SUBUNIT 5"/>
    <property type="match status" value="1"/>
</dbReference>
<accession>A0A286G4Q3</accession>
<dbReference type="SUPFAM" id="SSF50978">
    <property type="entry name" value="WD40 repeat-like"/>
    <property type="match status" value="1"/>
</dbReference>
<name>A0A286G4Q3_9BACT</name>
<proteinExistence type="predicted"/>
<feature type="repeat" description="WD" evidence="1">
    <location>
        <begin position="93"/>
        <end position="134"/>
    </location>
</feature>
<sequence length="439" mass="49567">MAFMLYAYSTGYFQRLEAWVYDIDGNPKGLLVSASDNKIRLWQQRRCITTLVSPQDIVRCLSLSTDGAVLASGAVDHSILLWSVSQARPIRRLLGHRGIVTQVYISPDRQWLLSQSMDSTLCIWQLPTAKLIKRLPAWNTGFSVSPSGQLAYCDRQANLTVIDLKTQAVLWQVPQVPGKPQFSPAGDQVAWIDTASHCSVFNSLTHQRIVTFALGAHTNWNISFTPDSKQLLTSKWGGAIELWNWRQAKRLTQFYAYTLAGVEDLRFDELGRLQTAGNGSIRYWDLSSQRLLFSIGDGAYRKVLLNWFTVWLVLTLTVSYVVLGSAHDPTYAQYTILGILTLWSLGLLLVVDQVRSWLERWALGGLWVMVGLTLLSFLLYYVAFISLVTLPIGFYFGYVYLLKPSPTRWSNSLLPLGLLLASTFFVFSSLDDVVFYLSF</sequence>
<feature type="transmembrane region" description="Helical" evidence="2">
    <location>
        <begin position="303"/>
        <end position="325"/>
    </location>
</feature>
<dbReference type="PROSITE" id="PS50294">
    <property type="entry name" value="WD_REPEATS_REGION"/>
    <property type="match status" value="1"/>
</dbReference>
<dbReference type="PROSITE" id="PS50082">
    <property type="entry name" value="WD_REPEATS_2"/>
    <property type="match status" value="2"/>
</dbReference>
<evidence type="ECO:0000313" key="3">
    <source>
        <dbReference type="EMBL" id="SOD90511.1"/>
    </source>
</evidence>
<keyword evidence="2" id="KW-0812">Transmembrane</keyword>
<dbReference type="Gene3D" id="2.130.10.10">
    <property type="entry name" value="YVTN repeat-like/Quinoprotein amine dehydrogenase"/>
    <property type="match status" value="2"/>
</dbReference>
<dbReference type="AlphaFoldDB" id="A0A286G4Q3"/>
<dbReference type="RefSeq" id="WP_097126971.1">
    <property type="nucleotide sequence ID" value="NZ_OCNH01000002.1"/>
</dbReference>
<feature type="repeat" description="WD" evidence="1">
    <location>
        <begin position="51"/>
        <end position="92"/>
    </location>
</feature>
<protein>
    <submittedName>
        <fullName evidence="3">WD domain-containing protein, G-beta repeat-containing protein</fullName>
    </submittedName>
</protein>
<dbReference type="InterPro" id="IPR001680">
    <property type="entry name" value="WD40_rpt"/>
</dbReference>
<feature type="transmembrane region" description="Helical" evidence="2">
    <location>
        <begin position="363"/>
        <end position="396"/>
    </location>
</feature>
<keyword evidence="4" id="KW-1185">Reference proteome</keyword>
<dbReference type="Pfam" id="PF00400">
    <property type="entry name" value="WD40"/>
    <property type="match status" value="3"/>
</dbReference>
<keyword evidence="1" id="KW-0853">WD repeat</keyword>
<reference evidence="4" key="1">
    <citation type="submission" date="2017-09" db="EMBL/GenBank/DDBJ databases">
        <authorList>
            <person name="Varghese N."/>
            <person name="Submissions S."/>
        </authorList>
    </citation>
    <scope>NUCLEOTIDE SEQUENCE [LARGE SCALE GENOMIC DNA]</scope>
    <source>
        <strain evidence="4">DSM 29961</strain>
    </source>
</reference>
<dbReference type="SMART" id="SM00320">
    <property type="entry name" value="WD40"/>
    <property type="match status" value="6"/>
</dbReference>
<dbReference type="OrthoDB" id="1492850at2"/>
<feature type="transmembrane region" description="Helical" evidence="2">
    <location>
        <begin position="416"/>
        <end position="437"/>
    </location>
</feature>
<evidence type="ECO:0000313" key="4">
    <source>
        <dbReference type="Proteomes" id="UP000219452"/>
    </source>
</evidence>
<dbReference type="InterPro" id="IPR015943">
    <property type="entry name" value="WD40/YVTN_repeat-like_dom_sf"/>
</dbReference>
<keyword evidence="2" id="KW-0472">Membrane</keyword>
<evidence type="ECO:0000256" key="1">
    <source>
        <dbReference type="PROSITE-ProRule" id="PRU00221"/>
    </source>
</evidence>
<dbReference type="Proteomes" id="UP000219452">
    <property type="component" value="Unassembled WGS sequence"/>
</dbReference>
<dbReference type="EMBL" id="OCNH01000002">
    <property type="protein sequence ID" value="SOD90511.1"/>
    <property type="molecule type" value="Genomic_DNA"/>
</dbReference>
<gene>
    <name evidence="3" type="ORF">SAMN06269250_3445</name>
</gene>